<organism evidence="1">
    <name type="scientific">hydrothermal vent metagenome</name>
    <dbReference type="NCBI Taxonomy" id="652676"/>
    <lineage>
        <taxon>unclassified sequences</taxon>
        <taxon>metagenomes</taxon>
        <taxon>ecological metagenomes</taxon>
    </lineage>
</organism>
<protein>
    <submittedName>
        <fullName evidence="1">Uncharacterized protein</fullName>
    </submittedName>
</protein>
<dbReference type="AlphaFoldDB" id="A0A3B0US60"/>
<reference evidence="1" key="1">
    <citation type="submission" date="2018-06" db="EMBL/GenBank/DDBJ databases">
        <authorList>
            <person name="Zhirakovskaya E."/>
        </authorList>
    </citation>
    <scope>NUCLEOTIDE SEQUENCE</scope>
</reference>
<name>A0A3B0US60_9ZZZZ</name>
<dbReference type="EMBL" id="UOES01000243">
    <property type="protein sequence ID" value="VAW27469.1"/>
    <property type="molecule type" value="Genomic_DNA"/>
</dbReference>
<evidence type="ECO:0000313" key="1">
    <source>
        <dbReference type="EMBL" id="VAW27469.1"/>
    </source>
</evidence>
<accession>A0A3B0US60</accession>
<sequence>RIEERTDSLFWATELTPLFNSDINKPSLLNAFTVEERVKEANSNLLKTIYSALPEVKSNVKRIEIKYLGQPDEVRQIYVVMKTDNPVYSSHQSIHVWINNLEGKLILDSLKTEGVNKTILLTPMNYSTTVSITGFGIGAIK</sequence>
<feature type="non-terminal residue" evidence="1">
    <location>
        <position position="1"/>
    </location>
</feature>
<gene>
    <name evidence="1" type="ORF">MNBD_BACTEROID06-1667</name>
</gene>
<proteinExistence type="predicted"/>